<protein>
    <submittedName>
        <fullName evidence="1">Uncharacterized protein</fullName>
    </submittedName>
</protein>
<organism evidence="1 2">
    <name type="scientific">Nitrospira japonica</name>
    <dbReference type="NCBI Taxonomy" id="1325564"/>
    <lineage>
        <taxon>Bacteria</taxon>
        <taxon>Pseudomonadati</taxon>
        <taxon>Nitrospirota</taxon>
        <taxon>Nitrospiria</taxon>
        <taxon>Nitrospirales</taxon>
        <taxon>Nitrospiraceae</taxon>
        <taxon>Nitrospira</taxon>
    </lineage>
</organism>
<keyword evidence="2" id="KW-1185">Reference proteome</keyword>
<proteinExistence type="predicted"/>
<dbReference type="Proteomes" id="UP000192042">
    <property type="component" value="Chromosome I"/>
</dbReference>
<dbReference type="STRING" id="1325564.NSJP_2249"/>
<accession>A0A1W1I653</accession>
<dbReference type="KEGG" id="nja:NSJP_2249"/>
<dbReference type="EMBL" id="LT828648">
    <property type="protein sequence ID" value="SLM48421.1"/>
    <property type="molecule type" value="Genomic_DNA"/>
</dbReference>
<reference evidence="1 2" key="1">
    <citation type="submission" date="2017-03" db="EMBL/GenBank/DDBJ databases">
        <authorList>
            <person name="Afonso C.L."/>
            <person name="Miller P.J."/>
            <person name="Scott M.A."/>
            <person name="Spackman E."/>
            <person name="Goraichik I."/>
            <person name="Dimitrov K.M."/>
            <person name="Suarez D.L."/>
            <person name="Swayne D.E."/>
        </authorList>
    </citation>
    <scope>NUCLEOTIDE SEQUENCE [LARGE SCALE GENOMIC DNA]</scope>
    <source>
        <strain evidence="1">Genome sequencing of Nitrospira japonica strain NJ11</strain>
    </source>
</reference>
<dbReference type="AlphaFoldDB" id="A0A1W1I653"/>
<sequence>MNLHTRVSGNRNIKVRGLSLRHLTERDTERVEEAMNCNDTETMLAVVDDLISKAVRRATTRFKKPI</sequence>
<evidence type="ECO:0000313" key="1">
    <source>
        <dbReference type="EMBL" id="SLM48421.1"/>
    </source>
</evidence>
<name>A0A1W1I653_9BACT</name>
<evidence type="ECO:0000313" key="2">
    <source>
        <dbReference type="Proteomes" id="UP000192042"/>
    </source>
</evidence>
<gene>
    <name evidence="1" type="ORF">NSJP_2249</name>
</gene>